<evidence type="ECO:0000256" key="4">
    <source>
        <dbReference type="ARBA" id="ARBA00022833"/>
    </source>
</evidence>
<accession>A0A838L4Z9</accession>
<evidence type="ECO:0000313" key="5">
    <source>
        <dbReference type="EMBL" id="MBA2933970.1"/>
    </source>
</evidence>
<gene>
    <name evidence="5" type="ORF">HZF05_07640</name>
</gene>
<dbReference type="Gene3D" id="3.20.20.70">
    <property type="entry name" value="Aldolase class I"/>
    <property type="match status" value="1"/>
</dbReference>
<reference evidence="5 6" key="1">
    <citation type="submission" date="2020-07" db="EMBL/GenBank/DDBJ databases">
        <authorList>
            <person name="Sun Q."/>
        </authorList>
    </citation>
    <scope>NUCLEOTIDE SEQUENCE [LARGE SCALE GENOMIC DNA]</scope>
    <source>
        <strain evidence="5 6">CGMCC 1.13654</strain>
    </source>
</reference>
<evidence type="ECO:0000313" key="6">
    <source>
        <dbReference type="Proteomes" id="UP000570166"/>
    </source>
</evidence>
<name>A0A838L4Z9_9SPHN</name>
<keyword evidence="6" id="KW-1185">Reference proteome</keyword>
<dbReference type="InterPro" id="IPR008567">
    <property type="entry name" value="BKACE"/>
</dbReference>
<keyword evidence="4" id="KW-0862">Zinc</keyword>
<keyword evidence="2" id="KW-0808">Transferase</keyword>
<evidence type="ECO:0000256" key="2">
    <source>
        <dbReference type="ARBA" id="ARBA00022679"/>
    </source>
</evidence>
<comment type="cofactor">
    <cofactor evidence="1">
        <name>Zn(2+)</name>
        <dbReference type="ChEBI" id="CHEBI:29105"/>
    </cofactor>
</comment>
<dbReference type="RefSeq" id="WP_160365577.1">
    <property type="nucleotide sequence ID" value="NZ_JACEIB010000004.1"/>
</dbReference>
<protein>
    <submittedName>
        <fullName evidence="5">3-keto-5-aminohexanoate cleavage protein</fullName>
    </submittedName>
</protein>
<dbReference type="PANTHER" id="PTHR37418">
    <property type="entry name" value="3-KETO-5-AMINOHEXANOATE CLEAVAGE ENZYME-RELATED"/>
    <property type="match status" value="1"/>
</dbReference>
<proteinExistence type="predicted"/>
<dbReference type="Pfam" id="PF05853">
    <property type="entry name" value="BKACE"/>
    <property type="match status" value="1"/>
</dbReference>
<dbReference type="EMBL" id="JACEIB010000004">
    <property type="protein sequence ID" value="MBA2933970.1"/>
    <property type="molecule type" value="Genomic_DNA"/>
</dbReference>
<evidence type="ECO:0000256" key="3">
    <source>
        <dbReference type="ARBA" id="ARBA00022723"/>
    </source>
</evidence>
<sequence length="281" mass="30280">MTPRPALISVAPNGAKRLKTDHPAIPLTPAELALDALACANAGAGLYHLHVRDEQGHHSLDPNRYRASIEAIEDAVGDRMILQITTEAVGIYDAAMQMEIVRTVKPRAASLALREFLPEGTSMIEVTAFLHDIAERGVLPQFILYTPQEAERLRLLIESGIVPFENPPVLFVIGRYDDGTPTGPSRILDFTAQWRADGHWSVCAFGAGEIAVAATALALGGHARVGFENNVVRADGVALCDNAEQVIRVATIARALQRPLTQSVPGQHIVLRGERIDVGAV</sequence>
<dbReference type="GO" id="GO:0046872">
    <property type="term" value="F:metal ion binding"/>
    <property type="evidence" value="ECO:0007669"/>
    <property type="project" value="UniProtKB-KW"/>
</dbReference>
<evidence type="ECO:0000256" key="1">
    <source>
        <dbReference type="ARBA" id="ARBA00001947"/>
    </source>
</evidence>
<dbReference type="AlphaFoldDB" id="A0A838L4Z9"/>
<dbReference type="PANTHER" id="PTHR37418:SF2">
    <property type="entry name" value="3-KETO-5-AMINOHEXANOATE CLEAVAGE ENZYME"/>
    <property type="match status" value="1"/>
</dbReference>
<organism evidence="5 6">
    <name type="scientific">Sphingomonas chungangi</name>
    <dbReference type="NCBI Taxonomy" id="2683589"/>
    <lineage>
        <taxon>Bacteria</taxon>
        <taxon>Pseudomonadati</taxon>
        <taxon>Pseudomonadota</taxon>
        <taxon>Alphaproteobacteria</taxon>
        <taxon>Sphingomonadales</taxon>
        <taxon>Sphingomonadaceae</taxon>
        <taxon>Sphingomonas</taxon>
    </lineage>
</organism>
<comment type="caution">
    <text evidence="5">The sequence shown here is derived from an EMBL/GenBank/DDBJ whole genome shotgun (WGS) entry which is preliminary data.</text>
</comment>
<dbReference type="InterPro" id="IPR013785">
    <property type="entry name" value="Aldolase_TIM"/>
</dbReference>
<dbReference type="GO" id="GO:0043720">
    <property type="term" value="F:3-keto-5-aminohexanoate cleavage activity"/>
    <property type="evidence" value="ECO:0007669"/>
    <property type="project" value="InterPro"/>
</dbReference>
<keyword evidence="3" id="KW-0479">Metal-binding</keyword>
<dbReference type="Proteomes" id="UP000570166">
    <property type="component" value="Unassembled WGS sequence"/>
</dbReference>